<protein>
    <submittedName>
        <fullName evidence="5">Dynein light chain roadblock-type 1</fullName>
    </submittedName>
</protein>
<dbReference type="Pfam" id="PF03259">
    <property type="entry name" value="Robl_LC7"/>
    <property type="match status" value="1"/>
</dbReference>
<dbReference type="SUPFAM" id="SSF103196">
    <property type="entry name" value="Roadblock/LC7 domain"/>
    <property type="match status" value="1"/>
</dbReference>
<dbReference type="Gene3D" id="3.30.450.30">
    <property type="entry name" value="Dynein light chain 2a, cytoplasmic"/>
    <property type="match status" value="1"/>
</dbReference>
<dbReference type="AlphaFoldDB" id="A0A6J2TRF9"/>
<dbReference type="GeneID" id="115627644"/>
<feature type="region of interest" description="Disordered" evidence="2">
    <location>
        <begin position="1"/>
        <end position="41"/>
    </location>
</feature>
<dbReference type="RefSeq" id="XP_030379241.1">
    <property type="nucleotide sequence ID" value="XM_030523381.1"/>
</dbReference>
<accession>A0A6J2TRF9</accession>
<evidence type="ECO:0000313" key="4">
    <source>
        <dbReference type="Proteomes" id="UP000504634"/>
    </source>
</evidence>
<name>A0A6J2TRF9_DROLE</name>
<dbReference type="InterPro" id="IPR004942">
    <property type="entry name" value="Roadblock/LAMTOR2_dom"/>
</dbReference>
<dbReference type="Proteomes" id="UP000504634">
    <property type="component" value="Unplaced"/>
</dbReference>
<evidence type="ECO:0000313" key="5">
    <source>
        <dbReference type="RefSeq" id="XP_030379241.1"/>
    </source>
</evidence>
<gene>
    <name evidence="5" type="primary">LOC115627644</name>
</gene>
<feature type="compositionally biased region" description="Basic and acidic residues" evidence="2">
    <location>
        <begin position="29"/>
        <end position="41"/>
    </location>
</feature>
<reference evidence="5" key="1">
    <citation type="submission" date="2025-08" db="UniProtKB">
        <authorList>
            <consortium name="RefSeq"/>
        </authorList>
    </citation>
    <scope>IDENTIFICATION</scope>
    <source>
        <strain evidence="5">11010-0011.00</strain>
        <tissue evidence="5">Whole body</tissue>
    </source>
</reference>
<feature type="compositionally biased region" description="Polar residues" evidence="2">
    <location>
        <begin position="7"/>
        <end position="22"/>
    </location>
</feature>
<comment type="similarity">
    <text evidence="1">Belongs to the GAMAD family.</text>
</comment>
<organism evidence="4 5">
    <name type="scientific">Drosophila lebanonensis</name>
    <name type="common">Fruit fly</name>
    <name type="synonym">Scaptodrosophila lebanonensis</name>
    <dbReference type="NCBI Taxonomy" id="7225"/>
    <lineage>
        <taxon>Eukaryota</taxon>
        <taxon>Metazoa</taxon>
        <taxon>Ecdysozoa</taxon>
        <taxon>Arthropoda</taxon>
        <taxon>Hexapoda</taxon>
        <taxon>Insecta</taxon>
        <taxon>Pterygota</taxon>
        <taxon>Neoptera</taxon>
        <taxon>Endopterygota</taxon>
        <taxon>Diptera</taxon>
        <taxon>Brachycera</taxon>
        <taxon>Muscomorpha</taxon>
        <taxon>Ephydroidea</taxon>
        <taxon>Drosophilidae</taxon>
        <taxon>Scaptodrosophila</taxon>
    </lineage>
</organism>
<proteinExistence type="inferred from homology"/>
<dbReference type="OrthoDB" id="9985637at2759"/>
<feature type="domain" description="Roadblock/LAMTOR2" evidence="3">
    <location>
        <begin position="41"/>
        <end position="128"/>
    </location>
</feature>
<keyword evidence="4" id="KW-1185">Reference proteome</keyword>
<evidence type="ECO:0000256" key="1">
    <source>
        <dbReference type="ARBA" id="ARBA00007191"/>
    </source>
</evidence>
<evidence type="ECO:0000256" key="2">
    <source>
        <dbReference type="SAM" id="MobiDB-lite"/>
    </source>
</evidence>
<evidence type="ECO:0000259" key="3">
    <source>
        <dbReference type="SMART" id="SM00960"/>
    </source>
</evidence>
<sequence>MGDSRLHSTASASSAHQLTPTPRKSHGHSQKEVPREKSYDGDTFIKHFSSRGAREIIVTDSHGKPLRWTVPTKRCNLYVSMLKPLVTMARNVVRDLDPSDDVTFLRMRSESREVLITLGSDFILIVIQNLRHKRHDRT</sequence>
<dbReference type="PANTHER" id="PTHR10779">
    <property type="entry name" value="DYNEIN LIGHT CHAIN ROADBLOCK"/>
    <property type="match status" value="1"/>
</dbReference>
<dbReference type="SMART" id="SM00960">
    <property type="entry name" value="Robl_LC7"/>
    <property type="match status" value="1"/>
</dbReference>